<accession>A0A7S4ADA2</accession>
<organism evidence="2">
    <name type="scientific">Pseudo-nitzschia australis</name>
    <dbReference type="NCBI Taxonomy" id="44445"/>
    <lineage>
        <taxon>Eukaryota</taxon>
        <taxon>Sar</taxon>
        <taxon>Stramenopiles</taxon>
        <taxon>Ochrophyta</taxon>
        <taxon>Bacillariophyta</taxon>
        <taxon>Bacillariophyceae</taxon>
        <taxon>Bacillariophycidae</taxon>
        <taxon>Bacillariales</taxon>
        <taxon>Bacillariaceae</taxon>
        <taxon>Pseudo-nitzschia</taxon>
    </lineage>
</organism>
<protein>
    <submittedName>
        <fullName evidence="2">Uncharacterized protein</fullName>
    </submittedName>
</protein>
<feature type="region of interest" description="Disordered" evidence="1">
    <location>
        <begin position="69"/>
        <end position="149"/>
    </location>
</feature>
<feature type="compositionally biased region" description="Polar residues" evidence="1">
    <location>
        <begin position="7"/>
        <end position="16"/>
    </location>
</feature>
<feature type="compositionally biased region" description="Low complexity" evidence="1">
    <location>
        <begin position="137"/>
        <end position="149"/>
    </location>
</feature>
<feature type="compositionally biased region" description="Basic residues" evidence="1">
    <location>
        <begin position="33"/>
        <end position="44"/>
    </location>
</feature>
<feature type="compositionally biased region" description="Polar residues" evidence="1">
    <location>
        <begin position="421"/>
        <end position="436"/>
    </location>
</feature>
<proteinExistence type="predicted"/>
<feature type="compositionally biased region" description="Polar residues" evidence="1">
    <location>
        <begin position="108"/>
        <end position="136"/>
    </location>
</feature>
<feature type="compositionally biased region" description="Basic and acidic residues" evidence="1">
    <location>
        <begin position="334"/>
        <end position="351"/>
    </location>
</feature>
<feature type="region of interest" description="Disordered" evidence="1">
    <location>
        <begin position="418"/>
        <end position="439"/>
    </location>
</feature>
<sequence length="891" mass="98686">MNDDPRSSISQNNDSSTKTDREQILGRPSSSCQRHHHPCRKRRRQRRFLVVPQREEDLANLEDAYVSYSDYGDGDGGQYQQQYPRDLSAPSTPVAISSSSQRSRSRPLPSTQILISMTKETTDSKGTNADPTSNANSTGGSPTTSTGPSLLLQNFYESVGMKDHLAVLVDTSKDTDATNNNTDSEEQTTLQGTGIVLDDEIDNPSLSTMKIGDHKRYLQLTNNSQEQPKHASRPNNNAQLRKLRKIIAEEQASYRLALDKFHDRYRSRYLIGFVESSGSYSDGASSVNVNANINSNRKTSAFCRWVCSQAQSINHEWKKAVLLRVGEGSTKKPSSKDRKERRTSSSFDRNKNDYAVRSLPKYYGKVRQTLALHPRAAHRSSLDVQDLTFSVVHESAPMPMSRSLPLSSPTTLPTKIPEFSPNHTNNTDTNTCQSESILPPPTIESAPVVQLLRNDPKILELAARYSATIVTTSATLEMLLRLPGVYSSKWMLPCTTVTIPASKSTSSPSSIAVTILDLPIAQAFTSPRACLERGLQEGLYQLFQRGQREEPHSATTASETTNAENSKGKQNGKSFDNGAGRNSLPPPVSTQFVYSLWTLPSKNVGGHSSSKKPTRVIIRTLVRLKDTVSKLPVCIRARAEYFYIPVNVNSSNDDDDESRGRTRTRSGRSHREIPNSYEKSLWILDQVLFGHQAFCLQYRIDPLTCKIIGWDTTSIAHAFAESATDGGRSNRGGTTSQHDTRIGPLDHWKALIQLLRSIPAIDIPETLLCLPGLVEGRKTSEIQTARESGVWGASIGGPNVQENKDFQRKKQQQDEGRLDPFSVSVHASCEDCVPPKSASSSTTTATICLDESVLDRAGTVVLGYQALRHCRRDWEWDITDQVPNTFPVADK</sequence>
<feature type="compositionally biased region" description="Low complexity" evidence="1">
    <location>
        <begin position="553"/>
        <end position="565"/>
    </location>
</feature>
<feature type="region of interest" description="Disordered" evidence="1">
    <location>
        <begin position="546"/>
        <end position="586"/>
    </location>
</feature>
<feature type="region of interest" description="Disordered" evidence="1">
    <location>
        <begin position="328"/>
        <end position="351"/>
    </location>
</feature>
<feature type="region of interest" description="Disordered" evidence="1">
    <location>
        <begin position="650"/>
        <end position="672"/>
    </location>
</feature>
<name>A0A7S4ADA2_9STRA</name>
<feature type="region of interest" description="Disordered" evidence="1">
    <location>
        <begin position="1"/>
        <end position="44"/>
    </location>
</feature>
<dbReference type="EMBL" id="HBIX01005946">
    <property type="protein sequence ID" value="CAE0711949.1"/>
    <property type="molecule type" value="Transcribed_RNA"/>
</dbReference>
<gene>
    <name evidence="2" type="ORF">PAUS00366_LOCUS4701</name>
</gene>
<evidence type="ECO:0000256" key="1">
    <source>
        <dbReference type="SAM" id="MobiDB-lite"/>
    </source>
</evidence>
<evidence type="ECO:0000313" key="2">
    <source>
        <dbReference type="EMBL" id="CAE0711949.1"/>
    </source>
</evidence>
<reference evidence="2" key="1">
    <citation type="submission" date="2021-01" db="EMBL/GenBank/DDBJ databases">
        <authorList>
            <person name="Corre E."/>
            <person name="Pelletier E."/>
            <person name="Niang G."/>
            <person name="Scheremetjew M."/>
            <person name="Finn R."/>
            <person name="Kale V."/>
            <person name="Holt S."/>
            <person name="Cochrane G."/>
            <person name="Meng A."/>
            <person name="Brown T."/>
            <person name="Cohen L."/>
        </authorList>
    </citation>
    <scope>NUCLEOTIDE SEQUENCE</scope>
    <source>
        <strain evidence="2">10249 10 AB</strain>
    </source>
</reference>
<dbReference type="AlphaFoldDB" id="A0A7S4ADA2"/>